<dbReference type="AlphaFoldDB" id="A0A6P3GL20"/>
<feature type="domain" description="Cytoplasmic activation/proliferation-associated protein-1 C term" evidence="9">
    <location>
        <begin position="542"/>
        <end position="869"/>
    </location>
</feature>
<proteinExistence type="inferred from homology"/>
<comment type="similarity">
    <text evidence="2">Belongs to the caprin family.</text>
</comment>
<comment type="subcellular location">
    <subcellularLocation>
        <location evidence="1">Cytoplasm</location>
    </subcellularLocation>
</comment>
<dbReference type="GO" id="GO:0003723">
    <property type="term" value="F:RNA binding"/>
    <property type="evidence" value="ECO:0007669"/>
    <property type="project" value="UniProtKB-KW"/>
</dbReference>
<evidence type="ECO:0000256" key="1">
    <source>
        <dbReference type="ARBA" id="ARBA00004496"/>
    </source>
</evidence>
<feature type="compositionally biased region" description="Low complexity" evidence="8">
    <location>
        <begin position="881"/>
        <end position="893"/>
    </location>
</feature>
<dbReference type="GO" id="GO:0017148">
    <property type="term" value="P:negative regulation of translation"/>
    <property type="evidence" value="ECO:0007669"/>
    <property type="project" value="UniProtKB-KW"/>
</dbReference>
<evidence type="ECO:0000256" key="2">
    <source>
        <dbReference type="ARBA" id="ARBA00007950"/>
    </source>
</evidence>
<dbReference type="InterPro" id="IPR028816">
    <property type="entry name" value="Caprin"/>
</dbReference>
<feature type="compositionally biased region" description="Acidic residues" evidence="8">
    <location>
        <begin position="454"/>
        <end position="472"/>
    </location>
</feature>
<dbReference type="Pfam" id="PF12287">
    <property type="entry name" value="Caprin-1_C"/>
    <property type="match status" value="1"/>
</dbReference>
<keyword evidence="3" id="KW-0963">Cytoplasm</keyword>
<feature type="compositionally biased region" description="Polar residues" evidence="8">
    <location>
        <begin position="825"/>
        <end position="841"/>
    </location>
</feature>
<feature type="region of interest" description="Disordered" evidence="8">
    <location>
        <begin position="600"/>
        <end position="644"/>
    </location>
</feature>
<evidence type="ECO:0000256" key="3">
    <source>
        <dbReference type="ARBA" id="ARBA00022490"/>
    </source>
</evidence>
<dbReference type="InterPro" id="IPR041637">
    <property type="entry name" value="Caprin-1_dimer"/>
</dbReference>
<evidence type="ECO:0000259" key="10">
    <source>
        <dbReference type="Pfam" id="PF18293"/>
    </source>
</evidence>
<sequence length="893" mass="98968">MSPEFYNLKPSILLISSAFYRELLGYQVIVLYGKRQLLFRPFEVCQLQIQLLDTYCSSLGVQRFRLKDPSFDFAPNSSYRSGSLPGALPTCVRAGQPERPRRPPPAASPAPSAPEGWLPKSLPLPALRLTSSGSRCSGDRAQKPVPTERTTLLGTHHHPCPLSRPLGISSSLRARTVSATPGAEGEAGRCPECPLPPDRLDLRKGLAPQGKEAGAGAAAPASQHPMTGTGAVQTEAMKQILGVIDKKLRNLEKKKGKLDDYQERMNKGERLNQDQLDAVSKYQEVTNNLEFAKELQRSFMALSQDIQKTIKKTARREQLMREEAEQKRLKTVLELQYVLDKLGDDEVRTDLKQGLNGVPILSEEELSLLDEFYKLADPERDMSLRLNEQYEHASIHLWDLLEGKEKPVCGTTYKALKEIVERVFQSNYFDSTHNHQNGLCEEEEAASAPTVEDQAAEAEPEPVEEYTEQNEVESTEYVNRQFMAETQFSSGEKEQVDDWTVETVEVVNSLQQQPQAASPSVPEPHSLTPVAQADPLVRRQRVQDLMAQMQGPYNFIQDSMLDFENQTLDPAIVSAQPMNPAQNMDIPQLVCPPVHSESRLAQPNQVSVQPEATQVPLVSSTSEGYTASQPLYQPSHATDQRPQKEPIDQIQATISLNTDQTTASSSLPAASQPQVFQAGTSKPLHSSGINVNAAPFQSMQTVFNMNAPVPPVNEPETLKQQNQYQASYNQSFSSQPHQVEQTELQQEQLQTVVGTYHGSQDQPHQVTGNHQQPPQQNTGFPRSNQPYYNSRGVSRGGSRGARGLMNGYRGPANGFRGGYDGYRPSFSTNTPNSGYTQSQFSAPRDYSGYQRDGYQQNFKRGSGQSGPRGAPRGRGGPPRPNRGMPQMNTQQVN</sequence>
<dbReference type="PANTHER" id="PTHR22922:SF3">
    <property type="entry name" value="CAPRIN-1"/>
    <property type="match status" value="1"/>
</dbReference>
<keyword evidence="11" id="KW-1185">Reference proteome</keyword>
<dbReference type="GO" id="GO:0030154">
    <property type="term" value="P:cell differentiation"/>
    <property type="evidence" value="ECO:0007669"/>
    <property type="project" value="UniProtKB-KW"/>
</dbReference>
<evidence type="ECO:0000256" key="7">
    <source>
        <dbReference type="SAM" id="Coils"/>
    </source>
</evidence>
<feature type="coiled-coil region" evidence="7">
    <location>
        <begin position="244"/>
        <end position="271"/>
    </location>
</feature>
<evidence type="ECO:0000256" key="5">
    <source>
        <dbReference type="ARBA" id="ARBA00022884"/>
    </source>
</evidence>
<dbReference type="Proteomes" id="UP000515208">
    <property type="component" value="Unplaced"/>
</dbReference>
<feature type="compositionally biased region" description="Pro residues" evidence="8">
    <location>
        <begin position="103"/>
        <end position="112"/>
    </location>
</feature>
<dbReference type="InterPro" id="IPR022070">
    <property type="entry name" value="Caprin-1_C"/>
</dbReference>
<evidence type="ECO:0000313" key="11">
    <source>
        <dbReference type="Proteomes" id="UP000515208"/>
    </source>
</evidence>
<evidence type="ECO:0000313" key="12">
    <source>
        <dbReference type="RefSeq" id="XP_010830186.1"/>
    </source>
</evidence>
<feature type="compositionally biased region" description="Low complexity" evidence="8">
    <location>
        <begin position="720"/>
        <end position="744"/>
    </location>
</feature>
<dbReference type="OrthoDB" id="10062814at2759"/>
<organism evidence="11 12">
    <name type="scientific">Bison bison bison</name>
    <name type="common">North American plains bison</name>
    <dbReference type="NCBI Taxonomy" id="43346"/>
    <lineage>
        <taxon>Eukaryota</taxon>
        <taxon>Metazoa</taxon>
        <taxon>Chordata</taxon>
        <taxon>Craniata</taxon>
        <taxon>Vertebrata</taxon>
        <taxon>Euteleostomi</taxon>
        <taxon>Mammalia</taxon>
        <taxon>Eutheria</taxon>
        <taxon>Laurasiatheria</taxon>
        <taxon>Artiodactyla</taxon>
        <taxon>Ruminantia</taxon>
        <taxon>Pecora</taxon>
        <taxon>Bovidae</taxon>
        <taxon>Bovinae</taxon>
        <taxon>Bison</taxon>
    </lineage>
</organism>
<feature type="compositionally biased region" description="Low complexity" evidence="8">
    <location>
        <begin position="660"/>
        <end position="674"/>
    </location>
</feature>
<feature type="region of interest" description="Disordered" evidence="8">
    <location>
        <begin position="706"/>
        <end position="744"/>
    </location>
</feature>
<feature type="domain" description="Caprin-1 dimerization" evidence="10">
    <location>
        <begin position="315"/>
        <end position="430"/>
    </location>
</feature>
<dbReference type="RefSeq" id="XP_010830186.1">
    <property type="nucleotide sequence ID" value="XM_010831884.1"/>
</dbReference>
<dbReference type="GeneID" id="104982492"/>
<keyword evidence="6" id="KW-0652">Protein synthesis inhibitor</keyword>
<keyword evidence="5" id="KW-0694">RNA-binding</keyword>
<feature type="region of interest" description="Disordered" evidence="8">
    <location>
        <begin position="443"/>
        <end position="472"/>
    </location>
</feature>
<name>A0A6P3GL20_BISBB</name>
<keyword evidence="4" id="KW-0221">Differentiation</keyword>
<feature type="compositionally biased region" description="Low complexity" evidence="8">
    <location>
        <begin position="860"/>
        <end position="870"/>
    </location>
</feature>
<feature type="region of interest" description="Disordered" evidence="8">
    <location>
        <begin position="658"/>
        <end position="682"/>
    </location>
</feature>
<dbReference type="GO" id="GO:0005737">
    <property type="term" value="C:cytoplasm"/>
    <property type="evidence" value="ECO:0007669"/>
    <property type="project" value="UniProtKB-SubCell"/>
</dbReference>
<gene>
    <name evidence="12" type="primary">CAPRIN1</name>
</gene>
<feature type="region of interest" description="Disordered" evidence="8">
    <location>
        <begin position="81"/>
        <end position="229"/>
    </location>
</feature>
<dbReference type="PANTHER" id="PTHR22922">
    <property type="entry name" value="GPI-ANCHORED PROTEIN P137"/>
    <property type="match status" value="1"/>
</dbReference>
<feature type="compositionally biased region" description="Low complexity" evidence="8">
    <location>
        <begin position="207"/>
        <end position="221"/>
    </location>
</feature>
<keyword evidence="7" id="KW-0175">Coiled coil</keyword>
<evidence type="ECO:0000259" key="9">
    <source>
        <dbReference type="Pfam" id="PF12287"/>
    </source>
</evidence>
<evidence type="ECO:0000256" key="8">
    <source>
        <dbReference type="SAM" id="MobiDB-lite"/>
    </source>
</evidence>
<reference evidence="12" key="1">
    <citation type="submission" date="2025-08" db="UniProtKB">
        <authorList>
            <consortium name="RefSeq"/>
        </authorList>
    </citation>
    <scope>IDENTIFICATION</scope>
    <source>
        <tissue evidence="12">Blood</tissue>
    </source>
</reference>
<evidence type="ECO:0000256" key="6">
    <source>
        <dbReference type="ARBA" id="ARBA00023193"/>
    </source>
</evidence>
<dbReference type="Pfam" id="PF18293">
    <property type="entry name" value="Caprin-1_dimer"/>
    <property type="match status" value="1"/>
</dbReference>
<dbReference type="CTD" id="4076"/>
<feature type="compositionally biased region" description="Polar residues" evidence="8">
    <location>
        <begin position="168"/>
        <end position="179"/>
    </location>
</feature>
<feature type="compositionally biased region" description="Polar residues" evidence="8">
    <location>
        <begin position="600"/>
        <end position="637"/>
    </location>
</feature>
<feature type="region of interest" description="Disordered" evidence="8">
    <location>
        <begin position="756"/>
        <end position="893"/>
    </location>
</feature>
<feature type="compositionally biased region" description="Polar residues" evidence="8">
    <location>
        <begin position="757"/>
        <end position="788"/>
    </location>
</feature>
<protein>
    <submittedName>
        <fullName evidence="12">Caprin-1</fullName>
    </submittedName>
</protein>
<accession>A0A6P3GL20</accession>
<evidence type="ECO:0000256" key="4">
    <source>
        <dbReference type="ARBA" id="ARBA00022782"/>
    </source>
</evidence>
<dbReference type="KEGG" id="bbis:104982492"/>